<sequence length="173" mass="20142">LNESGKIRAGELTSRVIKKVGNEKMVYREISALVESGEIGKKMYSKSHIEYELSNVSEAVNSQLKSVHNEIESIFEEIKEFTELIQQNKIEYQERLRITIHFIHIVQSTDAVMKLLSHYPTFKKDRMFSQITRKINDCWENIMNGIIHQPEEEFLNEVIANLRMSQIGLQSVN</sequence>
<accession>S2E1W0</accession>
<dbReference type="Proteomes" id="UP000014065">
    <property type="component" value="Unassembled WGS sequence"/>
</dbReference>
<dbReference type="PATRIC" id="fig|859192.6.peg.1831"/>
<keyword evidence="2" id="KW-1185">Reference proteome</keyword>
<name>S2E1W0_9ARCH</name>
<protein>
    <submittedName>
        <fullName evidence="1">Uncharacterized protein</fullName>
    </submittedName>
</protein>
<proteinExistence type="predicted"/>
<dbReference type="AlphaFoldDB" id="S2E1W0"/>
<comment type="caution">
    <text evidence="1">The sequence shown here is derived from an EMBL/GenBank/DDBJ whole genome shotgun (WGS) entry which is preliminary data.</text>
</comment>
<dbReference type="OrthoDB" id="4867at2157"/>
<evidence type="ECO:0000313" key="1">
    <source>
        <dbReference type="EMBL" id="EPA04883.1"/>
    </source>
</evidence>
<dbReference type="RefSeq" id="WP_010194016.1">
    <property type="nucleotide sequence ID" value="NZ_AHJG01000242.1"/>
</dbReference>
<gene>
    <name evidence="1" type="ORF">BG20_I2038</name>
</gene>
<feature type="non-terminal residue" evidence="1">
    <location>
        <position position="1"/>
    </location>
</feature>
<organism evidence="1 2">
    <name type="scientific">Candidatus Nitrosarchaeum limnium BG20</name>
    <dbReference type="NCBI Taxonomy" id="859192"/>
    <lineage>
        <taxon>Archaea</taxon>
        <taxon>Nitrososphaerota</taxon>
        <taxon>Nitrososphaeria</taxon>
        <taxon>Nitrosopumilales</taxon>
        <taxon>Nitrosopumilaceae</taxon>
        <taxon>Nitrosarchaeum</taxon>
    </lineage>
</organism>
<dbReference type="EMBL" id="AHJG01000242">
    <property type="protein sequence ID" value="EPA04883.1"/>
    <property type="molecule type" value="Genomic_DNA"/>
</dbReference>
<evidence type="ECO:0000313" key="2">
    <source>
        <dbReference type="Proteomes" id="UP000014065"/>
    </source>
</evidence>
<reference evidence="1 2" key="1">
    <citation type="journal article" date="2012" name="J. Bacteriol.">
        <title>Genome Sequence of "Candidatus Nitrosoarchaeum limnia" BG20, a Low-Salinity Ammonia-Oxidizing Archaeon from the San Francisco Bay Estuary.</title>
        <authorList>
            <person name="Mosier A.C."/>
            <person name="Allen E.E."/>
            <person name="Kim M."/>
            <person name="Ferriera S."/>
            <person name="Francis C.A."/>
        </authorList>
    </citation>
    <scope>NUCLEOTIDE SEQUENCE [LARGE SCALE GENOMIC DNA]</scope>
    <source>
        <strain evidence="1 2">BG20</strain>
    </source>
</reference>